<dbReference type="InterPro" id="IPR037401">
    <property type="entry name" value="SnoaL-like"/>
</dbReference>
<dbReference type="EMBL" id="SRJD01000012">
    <property type="protein sequence ID" value="TGA97660.1"/>
    <property type="molecule type" value="Genomic_DNA"/>
</dbReference>
<dbReference type="Pfam" id="PF12680">
    <property type="entry name" value="SnoaL_2"/>
    <property type="match status" value="1"/>
</dbReference>
<dbReference type="Proteomes" id="UP000298347">
    <property type="component" value="Unassembled WGS sequence"/>
</dbReference>
<dbReference type="AlphaFoldDB" id="A0A4Z0GN45"/>
<dbReference type="RefSeq" id="WP_135348870.1">
    <property type="nucleotide sequence ID" value="NZ_SRJD01000012.1"/>
</dbReference>
<dbReference type="InterPro" id="IPR032710">
    <property type="entry name" value="NTF2-like_dom_sf"/>
</dbReference>
<gene>
    <name evidence="2" type="ORF">E4665_11160</name>
</gene>
<name>A0A4Z0GN45_9BACL</name>
<evidence type="ECO:0000259" key="1">
    <source>
        <dbReference type="Pfam" id="PF12680"/>
    </source>
</evidence>
<protein>
    <submittedName>
        <fullName evidence="2">Nuclear transport factor 2 family protein</fullName>
    </submittedName>
</protein>
<dbReference type="OrthoDB" id="3267758at2"/>
<sequence length="117" mass="13065">MNSLDTYFKLSDTAGSNSDDFNSLIALFDPNGTIEPASGSSFTGREEITKFFHKFFDKNVKLRHIWITKKQEDGYKTTWAVAALGTDGHVFSLEGNDYAKLNKDGLISHLKVVIKSN</sequence>
<proteinExistence type="predicted"/>
<keyword evidence="3" id="KW-1185">Reference proteome</keyword>
<comment type="caution">
    <text evidence="2">The sequence shown here is derived from an EMBL/GenBank/DDBJ whole genome shotgun (WGS) entry which is preliminary data.</text>
</comment>
<dbReference type="Gene3D" id="3.10.450.50">
    <property type="match status" value="1"/>
</dbReference>
<dbReference type="SUPFAM" id="SSF54427">
    <property type="entry name" value="NTF2-like"/>
    <property type="match status" value="1"/>
</dbReference>
<evidence type="ECO:0000313" key="3">
    <source>
        <dbReference type="Proteomes" id="UP000298347"/>
    </source>
</evidence>
<organism evidence="2 3">
    <name type="scientific">Sporolactobacillus shoreae</name>
    <dbReference type="NCBI Taxonomy" id="1465501"/>
    <lineage>
        <taxon>Bacteria</taxon>
        <taxon>Bacillati</taxon>
        <taxon>Bacillota</taxon>
        <taxon>Bacilli</taxon>
        <taxon>Bacillales</taxon>
        <taxon>Sporolactobacillaceae</taxon>
        <taxon>Sporolactobacillus</taxon>
    </lineage>
</organism>
<reference evidence="2 3" key="1">
    <citation type="journal article" date="2015" name="Int. J. Syst. Evol. Microbiol.">
        <title>Sporolactobacillus shoreae sp. nov. and Sporolactobacillus spathodeae sp. nov., two spore-forming lactic acid bacteria isolated from tree barks in Thailand.</title>
        <authorList>
            <person name="Thamacharoensuk T."/>
            <person name="Kitahara M."/>
            <person name="Ohkuma M."/>
            <person name="Thongchul N."/>
            <person name="Tanasupawat S."/>
        </authorList>
    </citation>
    <scope>NUCLEOTIDE SEQUENCE [LARGE SCALE GENOMIC DNA]</scope>
    <source>
        <strain evidence="2 3">BK92</strain>
    </source>
</reference>
<feature type="domain" description="SnoaL-like" evidence="1">
    <location>
        <begin position="16"/>
        <end position="108"/>
    </location>
</feature>
<accession>A0A4Z0GN45</accession>
<evidence type="ECO:0000313" key="2">
    <source>
        <dbReference type="EMBL" id="TGA97660.1"/>
    </source>
</evidence>